<sequence>MDELYIKVSNATKRVLYQYMKNADIPLLNYNFDYFFQHCIQKHQIQVISHHFSNHKIEGLTVVDELGTSFSYERDNPKVKQNFTLCHELGHFILKHDGNYFAESIDNQENLLEREANVFSAVVLMPDIVLLSKIYYSCETFHQVQNSLAVSKQALFFRLLDFLREYYPGKDSEIKQAVETYIEGKNASIFRLFHDIREQIIEEFHQFQPSLINQVKKRVSEVGFATSLEYPDLLNQANWKAIKASNINIKTWLVYNKGKSIAYVWDKEKFSDEEARNKAELQLLLM</sequence>
<dbReference type="Pfam" id="PF06114">
    <property type="entry name" value="Peptidase_M78"/>
    <property type="match status" value="1"/>
</dbReference>
<name>A0A1R3T5F6_STRSL</name>
<dbReference type="PANTHER" id="PTHR43236">
    <property type="entry name" value="ANTITOXIN HIGA1"/>
    <property type="match status" value="1"/>
</dbReference>
<dbReference type="GO" id="GO:0008233">
    <property type="term" value="F:peptidase activity"/>
    <property type="evidence" value="ECO:0007669"/>
    <property type="project" value="UniProtKB-KW"/>
</dbReference>
<gene>
    <name evidence="2" type="primary">ORFQ</name>
</gene>
<reference evidence="2" key="1">
    <citation type="submission" date="2016-08" db="EMBL/GenBank/DDBJ databases">
        <authorList>
            <person name="Seilhamer J.J."/>
        </authorList>
    </citation>
    <scope>NUCLEOTIDE SEQUENCE</scope>
    <source>
        <strain evidence="2">L64</strain>
    </source>
</reference>
<dbReference type="PANTHER" id="PTHR43236:SF1">
    <property type="entry name" value="BLL7220 PROTEIN"/>
    <property type="match status" value="1"/>
</dbReference>
<keyword evidence="2" id="KW-0645">Protease</keyword>
<dbReference type="InterPro" id="IPR010359">
    <property type="entry name" value="IrrE_HExxH"/>
</dbReference>
<accession>A0A1R3T5F6</accession>
<evidence type="ECO:0000313" key="2">
    <source>
        <dbReference type="EMBL" id="SCW20904.1"/>
    </source>
</evidence>
<dbReference type="AlphaFoldDB" id="A0A1R3T5F6"/>
<dbReference type="RefSeq" id="WP_175062236.1">
    <property type="nucleotide sequence ID" value="NZ_LR793256.1"/>
</dbReference>
<dbReference type="Gene3D" id="1.10.10.2910">
    <property type="match status" value="1"/>
</dbReference>
<dbReference type="EMBL" id="LT622834">
    <property type="protein sequence ID" value="SCW20904.1"/>
    <property type="molecule type" value="Genomic_DNA"/>
</dbReference>
<proteinExistence type="predicted"/>
<dbReference type="GO" id="GO:0006508">
    <property type="term" value="P:proteolysis"/>
    <property type="evidence" value="ECO:0007669"/>
    <property type="project" value="UniProtKB-KW"/>
</dbReference>
<keyword evidence="2" id="KW-0378">Hydrolase</keyword>
<feature type="domain" description="IrrE N-terminal-like" evidence="1">
    <location>
        <begin position="41"/>
        <end position="159"/>
    </location>
</feature>
<reference evidence="2" key="2">
    <citation type="submission" date="2017-02" db="EMBL/GenBank/DDBJ databases">
        <title>Diversity of integrative and conjugative elements of Streptococcus salivarius and their intra- and interspecies transfer.</title>
        <authorList>
            <person name="Dahmane N."/>
            <person name="Libante V."/>
            <person name="Charron-Bourgoin F."/>
            <person name="Guedon E."/>
            <person name="Guedon G."/>
            <person name="Leblond-Bourget N."/>
            <person name="Payot S."/>
        </authorList>
    </citation>
    <scope>NUCLEOTIDE SEQUENCE</scope>
    <source>
        <strain evidence="2">L64</strain>
    </source>
</reference>
<organism evidence="2">
    <name type="scientific">Streptococcus salivarius</name>
    <dbReference type="NCBI Taxonomy" id="1304"/>
    <lineage>
        <taxon>Bacteria</taxon>
        <taxon>Bacillati</taxon>
        <taxon>Bacillota</taxon>
        <taxon>Bacilli</taxon>
        <taxon>Lactobacillales</taxon>
        <taxon>Streptococcaceae</taxon>
        <taxon>Streptococcus</taxon>
    </lineage>
</organism>
<evidence type="ECO:0000259" key="1">
    <source>
        <dbReference type="Pfam" id="PF06114"/>
    </source>
</evidence>
<protein>
    <submittedName>
        <fullName evidence="2">Putative ImmA protease</fullName>
    </submittedName>
</protein>
<dbReference type="InterPro" id="IPR052345">
    <property type="entry name" value="Rad_response_metalloprotease"/>
</dbReference>